<reference evidence="1 2" key="1">
    <citation type="submission" date="2012-05" db="EMBL/GenBank/DDBJ databases">
        <title>Genome sequence of Nitritalea halalkaliphila LW7.</title>
        <authorList>
            <person name="Jangir P.K."/>
            <person name="Singh A."/>
            <person name="Shivaji S."/>
            <person name="Sharma R."/>
        </authorList>
    </citation>
    <scope>NUCLEOTIDE SEQUENCE [LARGE SCALE GENOMIC DNA]</scope>
    <source>
        <strain evidence="1 2">LW7</strain>
    </source>
</reference>
<comment type="caution">
    <text evidence="1">The sequence shown here is derived from an EMBL/GenBank/DDBJ whole genome shotgun (WGS) entry which is preliminary data.</text>
</comment>
<evidence type="ECO:0000313" key="2">
    <source>
        <dbReference type="Proteomes" id="UP000005551"/>
    </source>
</evidence>
<protein>
    <submittedName>
        <fullName evidence="1">Uncharacterized protein</fullName>
    </submittedName>
</protein>
<sequence length="50" mass="6060">MMRPHPTTTIRELVSEERLMAAVLHHFGIDFFRYEEHTFQQVCHSFRLIT</sequence>
<dbReference type="Proteomes" id="UP000005551">
    <property type="component" value="Unassembled WGS sequence"/>
</dbReference>
<evidence type="ECO:0000313" key="1">
    <source>
        <dbReference type="EMBL" id="EIM76662.1"/>
    </source>
</evidence>
<proteinExistence type="predicted"/>
<accession>I5C4B0</accession>
<keyword evidence="2" id="KW-1185">Reference proteome</keyword>
<gene>
    <name evidence="1" type="ORF">A3SI_09373</name>
</gene>
<dbReference type="EMBL" id="AJYA01000019">
    <property type="protein sequence ID" value="EIM76662.1"/>
    <property type="molecule type" value="Genomic_DNA"/>
</dbReference>
<dbReference type="AlphaFoldDB" id="I5C4B0"/>
<name>I5C4B0_9BACT</name>
<organism evidence="1 2">
    <name type="scientific">Nitritalea halalkaliphila LW7</name>
    <dbReference type="NCBI Taxonomy" id="1189621"/>
    <lineage>
        <taxon>Bacteria</taxon>
        <taxon>Pseudomonadati</taxon>
        <taxon>Bacteroidota</taxon>
        <taxon>Cytophagia</taxon>
        <taxon>Cytophagales</taxon>
        <taxon>Cyclobacteriaceae</taxon>
        <taxon>Nitritalea</taxon>
    </lineage>
</organism>
<dbReference type="RefSeq" id="WP_009054846.1">
    <property type="nucleotide sequence ID" value="NZ_AJYA01000019.1"/>
</dbReference>